<dbReference type="PANTHER" id="PTHR47011">
    <property type="entry name" value="CD226 ANTIGEN"/>
    <property type="match status" value="1"/>
</dbReference>
<dbReference type="InterPro" id="IPR003599">
    <property type="entry name" value="Ig_sub"/>
</dbReference>
<dbReference type="SMART" id="SM00409">
    <property type="entry name" value="IG"/>
    <property type="match status" value="2"/>
</dbReference>
<dbReference type="PANTHER" id="PTHR47011:SF1">
    <property type="entry name" value="CD226 ANTIGEN"/>
    <property type="match status" value="1"/>
</dbReference>
<keyword evidence="5 15" id="KW-0812">Transmembrane</keyword>
<evidence type="ECO:0000256" key="2">
    <source>
        <dbReference type="ARBA" id="ARBA00004536"/>
    </source>
</evidence>
<evidence type="ECO:0000256" key="4">
    <source>
        <dbReference type="ARBA" id="ARBA00022475"/>
    </source>
</evidence>
<evidence type="ECO:0000256" key="1">
    <source>
        <dbReference type="ARBA" id="ARBA00004251"/>
    </source>
</evidence>
<dbReference type="GO" id="GO:0005912">
    <property type="term" value="C:adherens junction"/>
    <property type="evidence" value="ECO:0007669"/>
    <property type="project" value="UniProtKB-SubCell"/>
</dbReference>
<evidence type="ECO:0000256" key="6">
    <source>
        <dbReference type="ARBA" id="ARBA00022729"/>
    </source>
</evidence>
<dbReference type="GO" id="GO:0002891">
    <property type="term" value="P:positive regulation of immunoglobulin mediated immune response"/>
    <property type="evidence" value="ECO:0007669"/>
    <property type="project" value="TreeGrafter"/>
</dbReference>
<dbReference type="STRING" id="8496.A0A151NFQ2"/>
<evidence type="ECO:0000256" key="5">
    <source>
        <dbReference type="ARBA" id="ARBA00022692"/>
    </source>
</evidence>
<reference evidence="17 18" key="1">
    <citation type="journal article" date="2012" name="Genome Biol.">
        <title>Sequencing three crocodilian genomes to illuminate the evolution of archosaurs and amniotes.</title>
        <authorList>
            <person name="St John J.A."/>
            <person name="Braun E.L."/>
            <person name="Isberg S.R."/>
            <person name="Miles L.G."/>
            <person name="Chong A.Y."/>
            <person name="Gongora J."/>
            <person name="Dalzell P."/>
            <person name="Moran C."/>
            <person name="Bed'hom B."/>
            <person name="Abzhanov A."/>
            <person name="Burgess S.C."/>
            <person name="Cooksey A.M."/>
            <person name="Castoe T.A."/>
            <person name="Crawford N.G."/>
            <person name="Densmore L.D."/>
            <person name="Drew J.C."/>
            <person name="Edwards S.V."/>
            <person name="Faircloth B.C."/>
            <person name="Fujita M.K."/>
            <person name="Greenwold M.J."/>
            <person name="Hoffmann F.G."/>
            <person name="Howard J.M."/>
            <person name="Iguchi T."/>
            <person name="Janes D.E."/>
            <person name="Khan S.Y."/>
            <person name="Kohno S."/>
            <person name="de Koning A.J."/>
            <person name="Lance S.L."/>
            <person name="McCarthy F.M."/>
            <person name="McCormack J.E."/>
            <person name="Merchant M.E."/>
            <person name="Peterson D.G."/>
            <person name="Pollock D.D."/>
            <person name="Pourmand N."/>
            <person name="Raney B.J."/>
            <person name="Roessler K.A."/>
            <person name="Sanford J.R."/>
            <person name="Sawyer R.H."/>
            <person name="Schmidt C.J."/>
            <person name="Triplett E.W."/>
            <person name="Tuberville T.D."/>
            <person name="Venegas-Anaya M."/>
            <person name="Howard J.T."/>
            <person name="Jarvis E.D."/>
            <person name="Guillette L.J.Jr."/>
            <person name="Glenn T.C."/>
            <person name="Green R.E."/>
            <person name="Ray D.A."/>
        </authorList>
    </citation>
    <scope>NUCLEOTIDE SEQUENCE [LARGE SCALE GENOMIC DNA]</scope>
    <source>
        <strain evidence="17">KSC_2009_1</strain>
    </source>
</reference>
<comment type="subcellular location">
    <subcellularLocation>
        <location evidence="2">Cell junction</location>
        <location evidence="2">Adherens junction</location>
    </subcellularLocation>
    <subcellularLocation>
        <location evidence="1">Cell membrane</location>
        <topology evidence="1">Single-pass type I membrane protein</topology>
    </subcellularLocation>
</comment>
<evidence type="ECO:0000256" key="3">
    <source>
        <dbReference type="ARBA" id="ARBA00007810"/>
    </source>
</evidence>
<sequence>MDYLGFLIVLQLYEIIAEGRFVDVTVKLASNMQLECIYPKNTTITQMSWIKCNETNKEAIATFHPSYGVYIDDKYKDRVYIVNASSEDKSLYFTKTSAADTGFYSCSIQTFPDGPWEKIIQVIQSDVFDASMPQPQPLVTGLGENLLLMCLYNLGGSVQHVKWEKIQRDRMDTIVLCSWSGEKTFGSNFQQRTLIDCTPHVNNTLIIKNFTASDSGIYRCVATGGNKMDVMSFNVMSELSSDREVILLRGLEGDLKQRVEEAEFNNEGLAHPQSIFFIAGGAAAAFLLLIILLIIIISTVVYHRKKKRRRIMTMSKTFYSTQNRPMNSYGRSHFVSTPNSEREGASTSRQTEDIYVNYRNFSR</sequence>
<keyword evidence="13" id="KW-0325">Glycoprotein</keyword>
<dbReference type="Pfam" id="PF07686">
    <property type="entry name" value="V-set"/>
    <property type="match status" value="2"/>
</dbReference>
<evidence type="ECO:0000256" key="7">
    <source>
        <dbReference type="ARBA" id="ARBA00022737"/>
    </source>
</evidence>
<evidence type="ECO:0000313" key="17">
    <source>
        <dbReference type="EMBL" id="KYO35355.1"/>
    </source>
</evidence>
<dbReference type="InterPro" id="IPR013783">
    <property type="entry name" value="Ig-like_fold"/>
</dbReference>
<dbReference type="SUPFAM" id="SSF48726">
    <property type="entry name" value="Immunoglobulin"/>
    <property type="match status" value="2"/>
</dbReference>
<evidence type="ECO:0000256" key="8">
    <source>
        <dbReference type="ARBA" id="ARBA00022889"/>
    </source>
</evidence>
<keyword evidence="6" id="KW-0732">Signal</keyword>
<evidence type="ECO:0000256" key="12">
    <source>
        <dbReference type="ARBA" id="ARBA00023157"/>
    </source>
</evidence>
<dbReference type="PROSITE" id="PS50835">
    <property type="entry name" value="IG_LIKE"/>
    <property type="match status" value="2"/>
</dbReference>
<dbReference type="InterPro" id="IPR036179">
    <property type="entry name" value="Ig-like_dom_sf"/>
</dbReference>
<evidence type="ECO:0000256" key="9">
    <source>
        <dbReference type="ARBA" id="ARBA00022949"/>
    </source>
</evidence>
<feature type="domain" description="Ig-like" evidence="16">
    <location>
        <begin position="133"/>
        <end position="236"/>
    </location>
</feature>
<gene>
    <name evidence="17" type="primary">CD226</name>
    <name evidence="17" type="ORF">Y1Q_0007943</name>
</gene>
<dbReference type="InterPro" id="IPR013106">
    <property type="entry name" value="Ig_V-set"/>
</dbReference>
<dbReference type="EMBL" id="AKHW03003201">
    <property type="protein sequence ID" value="KYO35355.1"/>
    <property type="molecule type" value="Genomic_DNA"/>
</dbReference>
<dbReference type="InterPro" id="IPR042842">
    <property type="entry name" value="CD226"/>
</dbReference>
<evidence type="ECO:0000256" key="15">
    <source>
        <dbReference type="SAM" id="Phobius"/>
    </source>
</evidence>
<organism evidence="17 18">
    <name type="scientific">Alligator mississippiensis</name>
    <name type="common">American alligator</name>
    <dbReference type="NCBI Taxonomy" id="8496"/>
    <lineage>
        <taxon>Eukaryota</taxon>
        <taxon>Metazoa</taxon>
        <taxon>Chordata</taxon>
        <taxon>Craniata</taxon>
        <taxon>Vertebrata</taxon>
        <taxon>Euteleostomi</taxon>
        <taxon>Archelosauria</taxon>
        <taxon>Archosauria</taxon>
        <taxon>Crocodylia</taxon>
        <taxon>Alligatoridae</taxon>
        <taxon>Alligatorinae</taxon>
        <taxon>Alligator</taxon>
    </lineage>
</organism>
<dbReference type="GO" id="GO:0009897">
    <property type="term" value="C:external side of plasma membrane"/>
    <property type="evidence" value="ECO:0007669"/>
    <property type="project" value="TreeGrafter"/>
</dbReference>
<keyword evidence="12" id="KW-1015">Disulfide bond</keyword>
<evidence type="ECO:0000313" key="18">
    <source>
        <dbReference type="Proteomes" id="UP000050525"/>
    </source>
</evidence>
<keyword evidence="10 15" id="KW-1133">Transmembrane helix</keyword>
<dbReference type="GO" id="GO:0050839">
    <property type="term" value="F:cell adhesion molecule binding"/>
    <property type="evidence" value="ECO:0007669"/>
    <property type="project" value="TreeGrafter"/>
</dbReference>
<evidence type="ECO:0000256" key="14">
    <source>
        <dbReference type="SAM" id="MobiDB-lite"/>
    </source>
</evidence>
<keyword evidence="18" id="KW-1185">Reference proteome</keyword>
<name>A0A151NFQ2_ALLMI</name>
<feature type="domain" description="Ig-like" evidence="16">
    <location>
        <begin position="18"/>
        <end position="109"/>
    </location>
</feature>
<comment type="caution">
    <text evidence="17">The sequence shown here is derived from an EMBL/GenBank/DDBJ whole genome shotgun (WGS) entry which is preliminary data.</text>
</comment>
<dbReference type="Gene3D" id="2.60.40.10">
    <property type="entry name" value="Immunoglobulins"/>
    <property type="match status" value="2"/>
</dbReference>
<keyword evidence="7" id="KW-0677">Repeat</keyword>
<feature type="region of interest" description="Disordered" evidence="14">
    <location>
        <begin position="329"/>
        <end position="349"/>
    </location>
</feature>
<keyword evidence="8" id="KW-0130">Cell adhesion</keyword>
<dbReference type="AlphaFoldDB" id="A0A151NFQ2"/>
<dbReference type="GO" id="GO:0002729">
    <property type="term" value="P:positive regulation of natural killer cell cytokine production"/>
    <property type="evidence" value="ECO:0007669"/>
    <property type="project" value="InterPro"/>
</dbReference>
<dbReference type="InterPro" id="IPR007110">
    <property type="entry name" value="Ig-like_dom"/>
</dbReference>
<dbReference type="GO" id="GO:0007155">
    <property type="term" value="P:cell adhesion"/>
    <property type="evidence" value="ECO:0007669"/>
    <property type="project" value="UniProtKB-KW"/>
</dbReference>
<accession>A0A151NFQ2</accession>
<comment type="similarity">
    <text evidence="3">Belongs to the nectin family.</text>
</comment>
<evidence type="ECO:0000256" key="10">
    <source>
        <dbReference type="ARBA" id="ARBA00022989"/>
    </source>
</evidence>
<proteinExistence type="inferred from homology"/>
<keyword evidence="11 15" id="KW-0472">Membrane</keyword>
<evidence type="ECO:0000256" key="11">
    <source>
        <dbReference type="ARBA" id="ARBA00023136"/>
    </source>
</evidence>
<dbReference type="Proteomes" id="UP000050525">
    <property type="component" value="Unassembled WGS sequence"/>
</dbReference>
<keyword evidence="4" id="KW-1003">Cell membrane</keyword>
<dbReference type="FunFam" id="2.60.40.10:FF:000304">
    <property type="entry name" value="Nectin cell adhesion molecule 1"/>
    <property type="match status" value="1"/>
</dbReference>
<feature type="transmembrane region" description="Helical" evidence="15">
    <location>
        <begin position="275"/>
        <end position="302"/>
    </location>
</feature>
<evidence type="ECO:0000259" key="16">
    <source>
        <dbReference type="PROSITE" id="PS50835"/>
    </source>
</evidence>
<keyword evidence="9" id="KW-0965">Cell junction</keyword>
<protein>
    <submittedName>
        <fullName evidence="17">CD226 antigen</fullName>
    </submittedName>
</protein>
<evidence type="ECO:0000256" key="13">
    <source>
        <dbReference type="ARBA" id="ARBA00023180"/>
    </source>
</evidence>